<dbReference type="PANTHER" id="PTHR30404">
    <property type="entry name" value="N-ACETYLMURAMOYL-L-ALANINE AMIDASE"/>
    <property type="match status" value="1"/>
</dbReference>
<proteinExistence type="predicted"/>
<feature type="domain" description="MurNAc-LAA" evidence="3">
    <location>
        <begin position="63"/>
        <end position="176"/>
    </location>
</feature>
<feature type="region of interest" description="Disordered" evidence="2">
    <location>
        <begin position="1"/>
        <end position="21"/>
    </location>
</feature>
<dbReference type="SMART" id="SM00646">
    <property type="entry name" value="Ami_3"/>
    <property type="match status" value="1"/>
</dbReference>
<dbReference type="InterPro" id="IPR050695">
    <property type="entry name" value="N-acetylmuramoyl_amidase_3"/>
</dbReference>
<evidence type="ECO:0000256" key="1">
    <source>
        <dbReference type="ARBA" id="ARBA00022801"/>
    </source>
</evidence>
<evidence type="ECO:0000313" key="5">
    <source>
        <dbReference type="Proteomes" id="UP000184476"/>
    </source>
</evidence>
<organism evidence="4 5">
    <name type="scientific">Seinonella peptonophila</name>
    <dbReference type="NCBI Taxonomy" id="112248"/>
    <lineage>
        <taxon>Bacteria</taxon>
        <taxon>Bacillati</taxon>
        <taxon>Bacillota</taxon>
        <taxon>Bacilli</taxon>
        <taxon>Bacillales</taxon>
        <taxon>Thermoactinomycetaceae</taxon>
        <taxon>Seinonella</taxon>
    </lineage>
</organism>
<dbReference type="GO" id="GO:0008745">
    <property type="term" value="F:N-acetylmuramoyl-L-alanine amidase activity"/>
    <property type="evidence" value="ECO:0007669"/>
    <property type="project" value="InterPro"/>
</dbReference>
<dbReference type="SUPFAM" id="SSF53187">
    <property type="entry name" value="Zn-dependent exopeptidases"/>
    <property type="match status" value="1"/>
</dbReference>
<gene>
    <name evidence="4" type="ORF">SAMN05444392_101144</name>
</gene>
<reference evidence="4 5" key="1">
    <citation type="submission" date="2016-11" db="EMBL/GenBank/DDBJ databases">
        <authorList>
            <person name="Jaros S."/>
            <person name="Januszkiewicz K."/>
            <person name="Wedrychowicz H."/>
        </authorList>
    </citation>
    <scope>NUCLEOTIDE SEQUENCE [LARGE SCALE GENOMIC DNA]</scope>
    <source>
        <strain evidence="4 5">DSM 44666</strain>
    </source>
</reference>
<dbReference type="Gene3D" id="3.40.630.40">
    <property type="entry name" value="Zn-dependent exopeptidases"/>
    <property type="match status" value="1"/>
</dbReference>
<dbReference type="GO" id="GO:0030288">
    <property type="term" value="C:outer membrane-bounded periplasmic space"/>
    <property type="evidence" value="ECO:0007669"/>
    <property type="project" value="TreeGrafter"/>
</dbReference>
<dbReference type="AlphaFoldDB" id="A0A1M4SUA2"/>
<evidence type="ECO:0000256" key="2">
    <source>
        <dbReference type="SAM" id="MobiDB-lite"/>
    </source>
</evidence>
<dbReference type="STRING" id="112248.SAMN05444392_101144"/>
<sequence length="184" mass="20824">MKKVVLDPGHGGNDSGATNGSYQEKDFTLQISLAIRDYLKSQYQADIYMTRTTDQTVSLKERTDYANRLKADFFCSIHVNAGKGTGWEGYIFNGRVPSSTIRYRDMIHHTVIEAIGQKYSVNDRGEKRANFHVLRETQMSSILLENLFIDHSTDIRLLTNRMFIQDLSHAIAIGIAKALHLPSV</sequence>
<dbReference type="EMBL" id="FQVL01000001">
    <property type="protein sequence ID" value="SHE35775.1"/>
    <property type="molecule type" value="Genomic_DNA"/>
</dbReference>
<dbReference type="CDD" id="cd02696">
    <property type="entry name" value="MurNAc-LAA"/>
    <property type="match status" value="1"/>
</dbReference>
<dbReference type="Proteomes" id="UP000184476">
    <property type="component" value="Unassembled WGS sequence"/>
</dbReference>
<dbReference type="OrthoDB" id="9763643at2"/>
<dbReference type="GO" id="GO:0009253">
    <property type="term" value="P:peptidoglycan catabolic process"/>
    <property type="evidence" value="ECO:0007669"/>
    <property type="project" value="InterPro"/>
</dbReference>
<protein>
    <submittedName>
        <fullName evidence="4">N-acetylmuramoyl-L-alanine amidase</fullName>
    </submittedName>
</protein>
<name>A0A1M4SUA2_9BACL</name>
<keyword evidence="5" id="KW-1185">Reference proteome</keyword>
<dbReference type="PANTHER" id="PTHR30404:SF0">
    <property type="entry name" value="N-ACETYLMURAMOYL-L-ALANINE AMIDASE AMIC"/>
    <property type="match status" value="1"/>
</dbReference>
<keyword evidence="1" id="KW-0378">Hydrolase</keyword>
<dbReference type="InterPro" id="IPR002508">
    <property type="entry name" value="MurNAc-LAA_cat"/>
</dbReference>
<evidence type="ECO:0000313" key="4">
    <source>
        <dbReference type="EMBL" id="SHE35775.1"/>
    </source>
</evidence>
<evidence type="ECO:0000259" key="3">
    <source>
        <dbReference type="SMART" id="SM00646"/>
    </source>
</evidence>
<dbReference type="RefSeq" id="WP_073150402.1">
    <property type="nucleotide sequence ID" value="NZ_FQVL01000001.1"/>
</dbReference>
<accession>A0A1M4SUA2</accession>
<dbReference type="Pfam" id="PF01520">
    <property type="entry name" value="Amidase_3"/>
    <property type="match status" value="1"/>
</dbReference>